<evidence type="ECO:0000313" key="4">
    <source>
        <dbReference type="Proteomes" id="UP001139493"/>
    </source>
</evidence>
<keyword evidence="2" id="KW-0472">Membrane</keyword>
<accession>A0A9X2G2D5</accession>
<name>A0A9X2G2D5_9MICO</name>
<dbReference type="Proteomes" id="UP001139493">
    <property type="component" value="Unassembled WGS sequence"/>
</dbReference>
<reference evidence="3" key="1">
    <citation type="submission" date="2022-06" db="EMBL/GenBank/DDBJ databases">
        <title>Genomic Encyclopedia of Archaeal and Bacterial Type Strains, Phase II (KMG-II): from individual species to whole genera.</title>
        <authorList>
            <person name="Goeker M."/>
        </authorList>
    </citation>
    <scope>NUCLEOTIDE SEQUENCE</scope>
    <source>
        <strain evidence="3">DSM 26652</strain>
    </source>
</reference>
<keyword evidence="4" id="KW-1185">Reference proteome</keyword>
<evidence type="ECO:0000256" key="2">
    <source>
        <dbReference type="SAM" id="Phobius"/>
    </source>
</evidence>
<dbReference type="PANTHER" id="PTHR40076">
    <property type="entry name" value="MEMBRANE PROTEIN-RELATED"/>
    <property type="match status" value="1"/>
</dbReference>
<feature type="compositionally biased region" description="Low complexity" evidence="1">
    <location>
        <begin position="27"/>
        <end position="46"/>
    </location>
</feature>
<comment type="caution">
    <text evidence="3">The sequence shown here is derived from an EMBL/GenBank/DDBJ whole genome shotgun (WGS) entry which is preliminary data.</text>
</comment>
<dbReference type="AlphaFoldDB" id="A0A9X2G2D5"/>
<dbReference type="RefSeq" id="WP_253834338.1">
    <property type="nucleotide sequence ID" value="NZ_JAMTCS010000004.1"/>
</dbReference>
<dbReference type="EMBL" id="JAMTCS010000004">
    <property type="protein sequence ID" value="MCP2264193.1"/>
    <property type="molecule type" value="Genomic_DNA"/>
</dbReference>
<keyword evidence="2" id="KW-0812">Transmembrane</keyword>
<keyword evidence="2" id="KW-1133">Transmembrane helix</keyword>
<feature type="transmembrane region" description="Helical" evidence="2">
    <location>
        <begin position="253"/>
        <end position="278"/>
    </location>
</feature>
<feature type="compositionally biased region" description="Pro residues" evidence="1">
    <location>
        <begin position="17"/>
        <end position="26"/>
    </location>
</feature>
<organism evidence="3 4">
    <name type="scientific">Promicromonospora thailandica</name>
    <dbReference type="NCBI Taxonomy" id="765201"/>
    <lineage>
        <taxon>Bacteria</taxon>
        <taxon>Bacillati</taxon>
        <taxon>Actinomycetota</taxon>
        <taxon>Actinomycetes</taxon>
        <taxon>Micrococcales</taxon>
        <taxon>Promicromonosporaceae</taxon>
        <taxon>Promicromonospora</taxon>
    </lineage>
</organism>
<feature type="transmembrane region" description="Helical" evidence="2">
    <location>
        <begin position="86"/>
        <end position="105"/>
    </location>
</feature>
<feature type="transmembrane region" description="Helical" evidence="2">
    <location>
        <begin position="179"/>
        <end position="211"/>
    </location>
</feature>
<feature type="transmembrane region" description="Helical" evidence="2">
    <location>
        <begin position="137"/>
        <end position="158"/>
    </location>
</feature>
<gene>
    <name evidence="3" type="ORF">APR03_001529</name>
</gene>
<sequence>MSENTPQNPYEPGAGGPTPPSGPAQPPAYGSGQPPAYGGGQPPAYGESGRPPAYGGPGDTYGTQAGAPFSVGEALGYGWRRFTGNWLFWVLFVLLTFVVGAIFNAPSFGDLQEINEAAMRGDISASTAAGASAGGSLLQLIGSLVTSVLSALGVNAALREVSGEKATWGSLFKVNSFGMVVLAALLLLAASFVGVLLCGVGLIAVAIFSVFTYHNVVDRNLNAWEAFTTSFRQVGQNFGAVFLLELAVLGINIVGTLVCLIGLLVTIPLTTIAVAYAFRRLTGGPVAA</sequence>
<dbReference type="PANTHER" id="PTHR40076:SF1">
    <property type="entry name" value="MEMBRANE PROTEIN"/>
    <property type="match status" value="1"/>
</dbReference>
<proteinExistence type="predicted"/>
<protein>
    <submittedName>
        <fullName evidence="3">Membrane protein</fullName>
    </submittedName>
</protein>
<evidence type="ECO:0000313" key="3">
    <source>
        <dbReference type="EMBL" id="MCP2264193.1"/>
    </source>
</evidence>
<evidence type="ECO:0000256" key="1">
    <source>
        <dbReference type="SAM" id="MobiDB-lite"/>
    </source>
</evidence>
<feature type="region of interest" description="Disordered" evidence="1">
    <location>
        <begin position="1"/>
        <end position="61"/>
    </location>
</feature>
<dbReference type="InterPro" id="IPR010380">
    <property type="entry name" value="DUF975"/>
</dbReference>